<dbReference type="InterPro" id="IPR017439">
    <property type="entry name" value="Amidohydrolase"/>
</dbReference>
<proteinExistence type="predicted"/>
<sequence>MLKEGVLGDSEAIFTVHVDDGISTATGTIATISGPLLATVSMFLVKIEGQGGHALHATVEPIVAASFTILALQQLISRETDPIQSQVLSVTHLRNGTALKIGNKTHLCSFFGFNGMEMSKCNAYIDMKEEESRLNPAVTNDESLHLLVKRVSGFMHGPENVRLANKFMAYDDFAFYQEMVPGVELSIGI</sequence>
<organism evidence="1 2">
    <name type="scientific">Dipteronia dyeriana</name>
    <dbReference type="NCBI Taxonomy" id="168575"/>
    <lineage>
        <taxon>Eukaryota</taxon>
        <taxon>Viridiplantae</taxon>
        <taxon>Streptophyta</taxon>
        <taxon>Embryophyta</taxon>
        <taxon>Tracheophyta</taxon>
        <taxon>Spermatophyta</taxon>
        <taxon>Magnoliopsida</taxon>
        <taxon>eudicotyledons</taxon>
        <taxon>Gunneridae</taxon>
        <taxon>Pentapetalae</taxon>
        <taxon>rosids</taxon>
        <taxon>malvids</taxon>
        <taxon>Sapindales</taxon>
        <taxon>Sapindaceae</taxon>
        <taxon>Hippocastanoideae</taxon>
        <taxon>Acereae</taxon>
        <taxon>Dipteronia</taxon>
    </lineage>
</organism>
<dbReference type="AlphaFoldDB" id="A0AAD9TIM2"/>
<comment type="caution">
    <text evidence="1">The sequence shown here is derived from an EMBL/GenBank/DDBJ whole genome shotgun (WGS) entry which is preliminary data.</text>
</comment>
<keyword evidence="2" id="KW-1185">Reference proteome</keyword>
<protein>
    <recommendedName>
        <fullName evidence="3">Peptidase M20 dimerisation domain-containing protein</fullName>
    </recommendedName>
</protein>
<dbReference type="SUPFAM" id="SSF53187">
    <property type="entry name" value="Zn-dependent exopeptidases"/>
    <property type="match status" value="1"/>
</dbReference>
<gene>
    <name evidence="1" type="ORF">Ddye_031315</name>
</gene>
<dbReference type="EMBL" id="JANJYI010000009">
    <property type="protein sequence ID" value="KAK2636523.1"/>
    <property type="molecule type" value="Genomic_DNA"/>
</dbReference>
<name>A0AAD9TIM2_9ROSI</name>
<evidence type="ECO:0008006" key="3">
    <source>
        <dbReference type="Google" id="ProtNLM"/>
    </source>
</evidence>
<dbReference type="Gene3D" id="3.40.630.10">
    <property type="entry name" value="Zn peptidases"/>
    <property type="match status" value="2"/>
</dbReference>
<dbReference type="PANTHER" id="PTHR11014">
    <property type="entry name" value="PEPTIDASE M20 FAMILY MEMBER"/>
    <property type="match status" value="1"/>
</dbReference>
<dbReference type="Proteomes" id="UP001280121">
    <property type="component" value="Unassembled WGS sequence"/>
</dbReference>
<evidence type="ECO:0000313" key="1">
    <source>
        <dbReference type="EMBL" id="KAK2636523.1"/>
    </source>
</evidence>
<evidence type="ECO:0000313" key="2">
    <source>
        <dbReference type="Proteomes" id="UP001280121"/>
    </source>
</evidence>
<dbReference type="SUPFAM" id="SSF55031">
    <property type="entry name" value="Bacterial exopeptidase dimerisation domain"/>
    <property type="match status" value="1"/>
</dbReference>
<dbReference type="GO" id="GO:0016787">
    <property type="term" value="F:hydrolase activity"/>
    <property type="evidence" value="ECO:0007669"/>
    <property type="project" value="InterPro"/>
</dbReference>
<dbReference type="Gene3D" id="3.30.70.360">
    <property type="match status" value="1"/>
</dbReference>
<accession>A0AAD9TIM2</accession>
<dbReference type="PANTHER" id="PTHR11014:SF140">
    <property type="entry name" value="IAA-AMINO ACID HYDROLASE ILR1-LIKE 3"/>
    <property type="match status" value="1"/>
</dbReference>
<dbReference type="InterPro" id="IPR036264">
    <property type="entry name" value="Bact_exopeptidase_dim_dom"/>
</dbReference>
<reference evidence="1" key="1">
    <citation type="journal article" date="2023" name="Plant J.">
        <title>Genome sequences and population genomics provide insights into the demographic history, inbreeding, and mutation load of two 'living fossil' tree species of Dipteronia.</title>
        <authorList>
            <person name="Feng Y."/>
            <person name="Comes H.P."/>
            <person name="Chen J."/>
            <person name="Zhu S."/>
            <person name="Lu R."/>
            <person name="Zhang X."/>
            <person name="Li P."/>
            <person name="Qiu J."/>
            <person name="Olsen K.M."/>
            <person name="Qiu Y."/>
        </authorList>
    </citation>
    <scope>NUCLEOTIDE SEQUENCE</scope>
    <source>
        <strain evidence="1">KIB01</strain>
    </source>
</reference>